<reference evidence="5" key="1">
    <citation type="submission" date="2023-03" db="EMBL/GenBank/DDBJ databases">
        <title>Chromosome-scale reference genome and RAD-based genetic map of yellow starthistle (Centaurea solstitialis) reveal putative structural variation and QTLs associated with invader traits.</title>
        <authorList>
            <person name="Reatini B."/>
            <person name="Cang F.A."/>
            <person name="Jiang Q."/>
            <person name="Mckibben M.T.W."/>
            <person name="Barker M.S."/>
            <person name="Rieseberg L.H."/>
            <person name="Dlugosch K.M."/>
        </authorList>
    </citation>
    <scope>NUCLEOTIDE SEQUENCE</scope>
    <source>
        <strain evidence="5">CAN-66</strain>
        <tissue evidence="5">Leaf</tissue>
    </source>
</reference>
<evidence type="ECO:0000256" key="1">
    <source>
        <dbReference type="ARBA" id="ARBA00022723"/>
    </source>
</evidence>
<keyword evidence="2" id="KW-0378">Hydrolase</keyword>
<protein>
    <recommendedName>
        <fullName evidence="4">Integrase catalytic domain-containing protein</fullName>
    </recommendedName>
</protein>
<evidence type="ECO:0000313" key="5">
    <source>
        <dbReference type="EMBL" id="KAJ9561949.1"/>
    </source>
</evidence>
<dbReference type="GO" id="GO:0015074">
    <property type="term" value="P:DNA integration"/>
    <property type="evidence" value="ECO:0007669"/>
    <property type="project" value="InterPro"/>
</dbReference>
<dbReference type="SUPFAM" id="SSF53098">
    <property type="entry name" value="Ribonuclease H-like"/>
    <property type="match status" value="1"/>
</dbReference>
<gene>
    <name evidence="5" type="ORF">OSB04_007109</name>
</gene>
<evidence type="ECO:0000256" key="2">
    <source>
        <dbReference type="ARBA" id="ARBA00022801"/>
    </source>
</evidence>
<dbReference type="AlphaFoldDB" id="A0AA38WSE3"/>
<dbReference type="SUPFAM" id="SSF56672">
    <property type="entry name" value="DNA/RNA polymerases"/>
    <property type="match status" value="1"/>
</dbReference>
<dbReference type="PROSITE" id="PS50994">
    <property type="entry name" value="INTEGRASE"/>
    <property type="match status" value="1"/>
</dbReference>
<organism evidence="5 6">
    <name type="scientific">Centaurea solstitialis</name>
    <name type="common">yellow star-thistle</name>
    <dbReference type="NCBI Taxonomy" id="347529"/>
    <lineage>
        <taxon>Eukaryota</taxon>
        <taxon>Viridiplantae</taxon>
        <taxon>Streptophyta</taxon>
        <taxon>Embryophyta</taxon>
        <taxon>Tracheophyta</taxon>
        <taxon>Spermatophyta</taxon>
        <taxon>Magnoliopsida</taxon>
        <taxon>eudicotyledons</taxon>
        <taxon>Gunneridae</taxon>
        <taxon>Pentapetalae</taxon>
        <taxon>asterids</taxon>
        <taxon>campanulids</taxon>
        <taxon>Asterales</taxon>
        <taxon>Asteraceae</taxon>
        <taxon>Carduoideae</taxon>
        <taxon>Cardueae</taxon>
        <taxon>Centaureinae</taxon>
        <taxon>Centaurea</taxon>
    </lineage>
</organism>
<dbReference type="Pfam" id="PF25597">
    <property type="entry name" value="SH3_retrovirus"/>
    <property type="match status" value="1"/>
</dbReference>
<feature type="region of interest" description="Disordered" evidence="3">
    <location>
        <begin position="486"/>
        <end position="506"/>
    </location>
</feature>
<dbReference type="InterPro" id="IPR039537">
    <property type="entry name" value="Retrotran_Ty1/copia-like"/>
</dbReference>
<proteinExistence type="predicted"/>
<dbReference type="GO" id="GO:0003676">
    <property type="term" value="F:nucleic acid binding"/>
    <property type="evidence" value="ECO:0007669"/>
    <property type="project" value="InterPro"/>
</dbReference>
<dbReference type="InterPro" id="IPR043502">
    <property type="entry name" value="DNA/RNA_pol_sf"/>
</dbReference>
<evidence type="ECO:0000313" key="6">
    <source>
        <dbReference type="Proteomes" id="UP001172457"/>
    </source>
</evidence>
<feature type="compositionally biased region" description="Low complexity" evidence="3">
    <location>
        <begin position="494"/>
        <end position="504"/>
    </location>
</feature>
<feature type="domain" description="Integrase catalytic" evidence="4">
    <location>
        <begin position="94"/>
        <end position="260"/>
    </location>
</feature>
<dbReference type="InterPro" id="IPR012337">
    <property type="entry name" value="RNaseH-like_sf"/>
</dbReference>
<dbReference type="GO" id="GO:0046872">
    <property type="term" value="F:metal ion binding"/>
    <property type="evidence" value="ECO:0007669"/>
    <property type="project" value="UniProtKB-KW"/>
</dbReference>
<dbReference type="PANTHER" id="PTHR42648">
    <property type="entry name" value="TRANSPOSASE, PUTATIVE-RELATED"/>
    <property type="match status" value="1"/>
</dbReference>
<dbReference type="Proteomes" id="UP001172457">
    <property type="component" value="Chromosome 2"/>
</dbReference>
<dbReference type="Pfam" id="PF00665">
    <property type="entry name" value="rve"/>
    <property type="match status" value="1"/>
</dbReference>
<dbReference type="Gene3D" id="3.30.420.10">
    <property type="entry name" value="Ribonuclease H-like superfamily/Ribonuclease H"/>
    <property type="match status" value="1"/>
</dbReference>
<dbReference type="Pfam" id="PF07727">
    <property type="entry name" value="RVT_2"/>
    <property type="match status" value="1"/>
</dbReference>
<evidence type="ECO:0000256" key="3">
    <source>
        <dbReference type="SAM" id="MobiDB-lite"/>
    </source>
</evidence>
<keyword evidence="1" id="KW-0479">Metal-binding</keyword>
<name>A0AA38WSE3_9ASTR</name>
<sequence length="734" mass="83326">MRIWEIRPRKVDCGMVRGTDYVCHSLIVNLRDPAICSKTFSGKERATKGKEKWLVSKRLVKGLPETRLSKDTLCPACEQGKMKRSSHPPKMDSNSKSPLDMIHMDLCGPTRTESLARKKYMLVLVDEFSRFSWHEFLRAKSDAADRIIAFIKRIQVLLVRRVKKLRSDNGTEFRNAKLQSFLEDVGISHNFSAVRTPQQNGVVERKNRTLVEAARSMMAHSGVPQSFWAEAVSTACYTQNRTLIVKRTGKTAYEMVEQRKPNIDYFRVFGCKCYVLNDRDDLGKFEPKSDESIFIGYSHNSKAYRVFNKRTRTILESSHVDFSETETYSDASPSNINALLPELSTAPPGTNSSTNSFALDFIDLADYDLPTLTGPIVVPAHAGSTTTSVTSDAFVTEPSSSTSTNSVTPESTVPLLKLHPLPHRNPSENRHHTLFLHQYRKMICYLHLPQLKEPMLSGNLTEVLVVQDENDASNNQQAYVTLPHSRKWTRDHPPSQIIGSPSQPVKTRSSKNVKNLILFGGFLSDFEPSDVSQALTDPNWVLAMQEELAEFERNKVWRLVTRPWGKSIIGLKWIFQNKKDENDLIIRNKARLVAKGYLQQQGIDYDETFAPVARIEAIRVLLAYAAHKNMTVYQMDVKCAFLNGVLQEEVYVEQPEGFVDPKYPNHGLKQAPRAWYETLTDYLLGVGYKKGTIDPTMFLLRSGSDLIIVQIYVDDIIFASTKPEMCQKHHEIPI</sequence>
<dbReference type="EMBL" id="JARYMX010000002">
    <property type="protein sequence ID" value="KAJ9561949.1"/>
    <property type="molecule type" value="Genomic_DNA"/>
</dbReference>
<keyword evidence="6" id="KW-1185">Reference proteome</keyword>
<dbReference type="PANTHER" id="PTHR42648:SF32">
    <property type="entry name" value="RIBONUCLEASE H-LIKE DOMAIN, GAG-PRE-INTEGRASE DOMAIN PROTEIN-RELATED"/>
    <property type="match status" value="1"/>
</dbReference>
<dbReference type="InterPro" id="IPR036397">
    <property type="entry name" value="RNaseH_sf"/>
</dbReference>
<dbReference type="InterPro" id="IPR001584">
    <property type="entry name" value="Integrase_cat-core"/>
</dbReference>
<evidence type="ECO:0000259" key="4">
    <source>
        <dbReference type="PROSITE" id="PS50994"/>
    </source>
</evidence>
<dbReference type="InterPro" id="IPR013103">
    <property type="entry name" value="RVT_2"/>
</dbReference>
<dbReference type="GO" id="GO:0016787">
    <property type="term" value="F:hydrolase activity"/>
    <property type="evidence" value="ECO:0007669"/>
    <property type="project" value="UniProtKB-KW"/>
</dbReference>
<dbReference type="InterPro" id="IPR057670">
    <property type="entry name" value="SH3_retrovirus"/>
</dbReference>
<accession>A0AA38WSE3</accession>
<comment type="caution">
    <text evidence="5">The sequence shown here is derived from an EMBL/GenBank/DDBJ whole genome shotgun (WGS) entry which is preliminary data.</text>
</comment>